<keyword evidence="8" id="KW-1185">Reference proteome</keyword>
<dbReference type="GO" id="GO:0016987">
    <property type="term" value="F:sigma factor activity"/>
    <property type="evidence" value="ECO:0007669"/>
    <property type="project" value="UniProtKB-KW"/>
</dbReference>
<evidence type="ECO:0000256" key="3">
    <source>
        <dbReference type="ARBA" id="ARBA00023082"/>
    </source>
</evidence>
<evidence type="ECO:0000313" key="7">
    <source>
        <dbReference type="EMBL" id="SLM48872.1"/>
    </source>
</evidence>
<dbReference type="GO" id="GO:0006352">
    <property type="term" value="P:DNA-templated transcription initiation"/>
    <property type="evidence" value="ECO:0007669"/>
    <property type="project" value="InterPro"/>
</dbReference>
<dbReference type="STRING" id="1325564.NSJP_2705"/>
<dbReference type="PANTHER" id="PTHR43133:SF8">
    <property type="entry name" value="RNA POLYMERASE SIGMA FACTOR HI_1459-RELATED"/>
    <property type="match status" value="1"/>
</dbReference>
<dbReference type="CDD" id="cd06171">
    <property type="entry name" value="Sigma70_r4"/>
    <property type="match status" value="1"/>
</dbReference>
<accession>A0A1W1I771</accession>
<organism evidence="7 8">
    <name type="scientific">Nitrospira japonica</name>
    <dbReference type="NCBI Taxonomy" id="1325564"/>
    <lineage>
        <taxon>Bacteria</taxon>
        <taxon>Pseudomonadati</taxon>
        <taxon>Nitrospirota</taxon>
        <taxon>Nitrospiria</taxon>
        <taxon>Nitrospirales</taxon>
        <taxon>Nitrospiraceae</taxon>
        <taxon>Nitrospira</taxon>
    </lineage>
</organism>
<gene>
    <name evidence="7" type="ORF">NSJP_2705</name>
</gene>
<name>A0A1W1I771_9BACT</name>
<keyword evidence="2" id="KW-0805">Transcription regulation</keyword>
<sequence>MSQTQLSQVFLEHEEDLFRFLLRRIKCVFTARDMTHDLFLKISAQGETAHIQNQKAYLFRMAANLATDYLRVEQNRAHILAETNELLWGDTDGRDPERISIAREELARSERVLAQLPLLSRKIFHLNRFEGKSYPEIANELNLSPSTVEHHIRTALRQLSKVRNL</sequence>
<evidence type="ECO:0000256" key="5">
    <source>
        <dbReference type="ARBA" id="ARBA00023163"/>
    </source>
</evidence>
<proteinExistence type="inferred from homology"/>
<dbReference type="SUPFAM" id="SSF88659">
    <property type="entry name" value="Sigma3 and sigma4 domains of RNA polymerase sigma factors"/>
    <property type="match status" value="1"/>
</dbReference>
<dbReference type="InterPro" id="IPR036388">
    <property type="entry name" value="WH-like_DNA-bd_sf"/>
</dbReference>
<feature type="domain" description="RNA polymerase sigma factor 70 region 4 type 2" evidence="6">
    <location>
        <begin position="111"/>
        <end position="159"/>
    </location>
</feature>
<dbReference type="InterPro" id="IPR014284">
    <property type="entry name" value="RNA_pol_sigma-70_dom"/>
</dbReference>
<dbReference type="OrthoDB" id="9794372at2"/>
<dbReference type="GO" id="GO:0003677">
    <property type="term" value="F:DNA binding"/>
    <property type="evidence" value="ECO:0007669"/>
    <property type="project" value="UniProtKB-KW"/>
</dbReference>
<evidence type="ECO:0000256" key="1">
    <source>
        <dbReference type="ARBA" id="ARBA00010641"/>
    </source>
</evidence>
<keyword evidence="5" id="KW-0804">Transcription</keyword>
<keyword evidence="4" id="KW-0238">DNA-binding</keyword>
<dbReference type="AlphaFoldDB" id="A0A1W1I771"/>
<comment type="similarity">
    <text evidence="1">Belongs to the sigma-70 factor family. ECF subfamily.</text>
</comment>
<dbReference type="PANTHER" id="PTHR43133">
    <property type="entry name" value="RNA POLYMERASE ECF-TYPE SIGMA FACTO"/>
    <property type="match status" value="1"/>
</dbReference>
<dbReference type="Gene3D" id="1.10.10.10">
    <property type="entry name" value="Winged helix-like DNA-binding domain superfamily/Winged helix DNA-binding domain"/>
    <property type="match status" value="1"/>
</dbReference>
<dbReference type="Gene3D" id="1.10.1740.10">
    <property type="match status" value="1"/>
</dbReference>
<dbReference type="InterPro" id="IPR013324">
    <property type="entry name" value="RNA_pol_sigma_r3/r4-like"/>
</dbReference>
<dbReference type="Proteomes" id="UP000192042">
    <property type="component" value="Chromosome I"/>
</dbReference>
<dbReference type="EMBL" id="LT828648">
    <property type="protein sequence ID" value="SLM48872.1"/>
    <property type="molecule type" value="Genomic_DNA"/>
</dbReference>
<dbReference type="RefSeq" id="WP_080887194.1">
    <property type="nucleotide sequence ID" value="NZ_LT828648.1"/>
</dbReference>
<dbReference type="InterPro" id="IPR039425">
    <property type="entry name" value="RNA_pol_sigma-70-like"/>
</dbReference>
<dbReference type="InterPro" id="IPR013325">
    <property type="entry name" value="RNA_pol_sigma_r2"/>
</dbReference>
<protein>
    <submittedName>
        <fullName evidence="7">ECF subfamily RNA polymerase sigma-24 factor</fullName>
    </submittedName>
</protein>
<dbReference type="SUPFAM" id="SSF88946">
    <property type="entry name" value="Sigma2 domain of RNA polymerase sigma factors"/>
    <property type="match status" value="1"/>
</dbReference>
<evidence type="ECO:0000313" key="8">
    <source>
        <dbReference type="Proteomes" id="UP000192042"/>
    </source>
</evidence>
<reference evidence="7 8" key="1">
    <citation type="submission" date="2017-03" db="EMBL/GenBank/DDBJ databases">
        <authorList>
            <person name="Afonso C.L."/>
            <person name="Miller P.J."/>
            <person name="Scott M.A."/>
            <person name="Spackman E."/>
            <person name="Goraichik I."/>
            <person name="Dimitrov K.M."/>
            <person name="Suarez D.L."/>
            <person name="Swayne D.E."/>
        </authorList>
    </citation>
    <scope>NUCLEOTIDE SEQUENCE [LARGE SCALE GENOMIC DNA]</scope>
    <source>
        <strain evidence="7">Genome sequencing of Nitrospira japonica strain NJ11</strain>
    </source>
</reference>
<dbReference type="NCBIfam" id="TIGR02937">
    <property type="entry name" value="sigma70-ECF"/>
    <property type="match status" value="1"/>
</dbReference>
<dbReference type="KEGG" id="nja:NSJP_2705"/>
<dbReference type="InterPro" id="IPR013249">
    <property type="entry name" value="RNA_pol_sigma70_r4_t2"/>
</dbReference>
<evidence type="ECO:0000256" key="4">
    <source>
        <dbReference type="ARBA" id="ARBA00023125"/>
    </source>
</evidence>
<evidence type="ECO:0000259" key="6">
    <source>
        <dbReference type="Pfam" id="PF08281"/>
    </source>
</evidence>
<keyword evidence="3" id="KW-0731">Sigma factor</keyword>
<evidence type="ECO:0000256" key="2">
    <source>
        <dbReference type="ARBA" id="ARBA00023015"/>
    </source>
</evidence>
<dbReference type="Pfam" id="PF08281">
    <property type="entry name" value="Sigma70_r4_2"/>
    <property type="match status" value="1"/>
</dbReference>